<dbReference type="RefSeq" id="WP_054878508.1">
    <property type="nucleotide sequence ID" value="NZ_CAWMPT010000004.1"/>
</dbReference>
<protein>
    <submittedName>
        <fullName evidence="1">Uncharacterized protein</fullName>
    </submittedName>
</protein>
<name>A0AA44CL62_YERMO</name>
<accession>A0AA44CL62</accession>
<dbReference type="EMBL" id="JAASAI010000007">
    <property type="protein sequence ID" value="NIL22712.1"/>
    <property type="molecule type" value="Genomic_DNA"/>
</dbReference>
<comment type="caution">
    <text evidence="1">The sequence shown here is derived from an EMBL/GenBank/DDBJ whole genome shotgun (WGS) entry which is preliminary data.</text>
</comment>
<organism evidence="1 2">
    <name type="scientific">Yersinia mollaretii</name>
    <dbReference type="NCBI Taxonomy" id="33060"/>
    <lineage>
        <taxon>Bacteria</taxon>
        <taxon>Pseudomonadati</taxon>
        <taxon>Pseudomonadota</taxon>
        <taxon>Gammaproteobacteria</taxon>
        <taxon>Enterobacterales</taxon>
        <taxon>Yersiniaceae</taxon>
        <taxon>Yersinia</taxon>
    </lineage>
</organism>
<dbReference type="AlphaFoldDB" id="A0AA44CL62"/>
<dbReference type="Proteomes" id="UP000712947">
    <property type="component" value="Unassembled WGS sequence"/>
</dbReference>
<evidence type="ECO:0000313" key="2">
    <source>
        <dbReference type="Proteomes" id="UP000712947"/>
    </source>
</evidence>
<sequence length="102" mass="11597">MEIDKTAEYLIIGGLRSGEVWIGDWTTDPIKIKSAKEDKRLPKMYSRDTEAEITTPLDDSYFVKEHHAKDGNKYMVAFSETLDGYNVDEMISQVSPPLTPVK</sequence>
<proteinExistence type="predicted"/>
<reference evidence="1" key="1">
    <citation type="submission" date="2020-03" db="EMBL/GenBank/DDBJ databases">
        <authorList>
            <person name="Kislichkina A."/>
            <person name="Dentovskaya S."/>
            <person name="Shaikhutdinov R."/>
            <person name="Ivanov S."/>
            <person name="Sizova A."/>
            <person name="Solomentsev V."/>
            <person name="Bogun A."/>
        </authorList>
    </citation>
    <scope>NUCLEOTIDE SEQUENCE</scope>
    <source>
        <strain evidence="1">SCPM-O-B-7610</strain>
    </source>
</reference>
<gene>
    <name evidence="1" type="ORF">HB991_09320</name>
</gene>
<evidence type="ECO:0000313" key="1">
    <source>
        <dbReference type="EMBL" id="NIL22712.1"/>
    </source>
</evidence>